<feature type="signal peptide" evidence="1">
    <location>
        <begin position="1"/>
        <end position="20"/>
    </location>
</feature>
<dbReference type="Proteomes" id="UP001176891">
    <property type="component" value="Unassembled WGS sequence"/>
</dbReference>
<accession>A0ABT8X1I4</accession>
<organism evidence="2 3">
    <name type="scientific">Flavivirga amylovorans</name>
    <dbReference type="NCBI Taxonomy" id="870486"/>
    <lineage>
        <taxon>Bacteria</taxon>
        <taxon>Pseudomonadati</taxon>
        <taxon>Bacteroidota</taxon>
        <taxon>Flavobacteriia</taxon>
        <taxon>Flavobacteriales</taxon>
        <taxon>Flavobacteriaceae</taxon>
        <taxon>Flavivirga</taxon>
    </lineage>
</organism>
<proteinExistence type="predicted"/>
<dbReference type="RefSeq" id="WP_303282387.1">
    <property type="nucleotide sequence ID" value="NZ_BAABCZ010000011.1"/>
</dbReference>
<evidence type="ECO:0000313" key="2">
    <source>
        <dbReference type="EMBL" id="MDO5987811.1"/>
    </source>
</evidence>
<gene>
    <name evidence="2" type="ORF">Q4Q39_10405</name>
</gene>
<feature type="chain" id="PRO_5046981779" evidence="1">
    <location>
        <begin position="21"/>
        <end position="186"/>
    </location>
</feature>
<sequence length="186" mass="20962">MKKIGWSILIGLLAIVSLNAQETVHDNKKEENTFTLKSIIKVFPLNALTGEIGIGYERAIKPKASLNFILTQGFNKQSFYNSLSERSYYLFFEIGVRRYLSKRKKAPEGWFASGALFAEYININFNNESKNNDIERIQGGISGKIGHQWILKNALKGMAIEVAGGLEYGTFTIFNSVIDFTVGYSW</sequence>
<dbReference type="EMBL" id="JAUOEM010000003">
    <property type="protein sequence ID" value="MDO5987811.1"/>
    <property type="molecule type" value="Genomic_DNA"/>
</dbReference>
<keyword evidence="3" id="KW-1185">Reference proteome</keyword>
<evidence type="ECO:0000313" key="3">
    <source>
        <dbReference type="Proteomes" id="UP001176891"/>
    </source>
</evidence>
<reference evidence="2" key="1">
    <citation type="submission" date="2023-07" db="EMBL/GenBank/DDBJ databases">
        <title>Two novel species in the genus Flavivirga.</title>
        <authorList>
            <person name="Kwon K."/>
        </authorList>
    </citation>
    <scope>NUCLEOTIDE SEQUENCE</scope>
    <source>
        <strain evidence="2">KACC 14157</strain>
    </source>
</reference>
<evidence type="ECO:0000256" key="1">
    <source>
        <dbReference type="SAM" id="SignalP"/>
    </source>
</evidence>
<protein>
    <submittedName>
        <fullName evidence="2">DUF3575 domain-containing protein</fullName>
    </submittedName>
</protein>
<name>A0ABT8X1I4_9FLAO</name>
<comment type="caution">
    <text evidence="2">The sequence shown here is derived from an EMBL/GenBank/DDBJ whole genome shotgun (WGS) entry which is preliminary data.</text>
</comment>
<keyword evidence="1" id="KW-0732">Signal</keyword>